<evidence type="ECO:0000259" key="3">
    <source>
        <dbReference type="Pfam" id="PF02543"/>
    </source>
</evidence>
<evidence type="ECO:0000259" key="4">
    <source>
        <dbReference type="Pfam" id="PF16861"/>
    </source>
</evidence>
<organism evidence="5 6">
    <name type="scientific">Polyangium fumosum</name>
    <dbReference type="NCBI Taxonomy" id="889272"/>
    <lineage>
        <taxon>Bacteria</taxon>
        <taxon>Pseudomonadati</taxon>
        <taxon>Myxococcota</taxon>
        <taxon>Polyangia</taxon>
        <taxon>Polyangiales</taxon>
        <taxon>Polyangiaceae</taxon>
        <taxon>Polyangium</taxon>
    </lineage>
</organism>
<reference evidence="5 6" key="1">
    <citation type="submission" date="2019-04" db="EMBL/GenBank/DDBJ databases">
        <authorList>
            <person name="Li Y."/>
            <person name="Wang J."/>
        </authorList>
    </citation>
    <scope>NUCLEOTIDE SEQUENCE [LARGE SCALE GENOMIC DNA]</scope>
    <source>
        <strain evidence="5 6">DSM 14668</strain>
    </source>
</reference>
<feature type="transmembrane region" description="Helical" evidence="2">
    <location>
        <begin position="640"/>
        <end position="660"/>
    </location>
</feature>
<dbReference type="InterPro" id="IPR045781">
    <property type="entry name" value="SxtJ"/>
</dbReference>
<dbReference type="InterPro" id="IPR003696">
    <property type="entry name" value="Carbtransf_dom"/>
</dbReference>
<dbReference type="InterPro" id="IPR038152">
    <property type="entry name" value="Carbam_trans_C_sf"/>
</dbReference>
<dbReference type="AlphaFoldDB" id="A0A4U1IMH1"/>
<dbReference type="OrthoDB" id="9780777at2"/>
<dbReference type="InterPro" id="IPR043129">
    <property type="entry name" value="ATPase_NBD"/>
</dbReference>
<evidence type="ECO:0000256" key="2">
    <source>
        <dbReference type="SAM" id="Phobius"/>
    </source>
</evidence>
<comment type="similarity">
    <text evidence="1">Belongs to the NodU/CmcH family.</text>
</comment>
<dbReference type="RefSeq" id="WP_136935766.1">
    <property type="nucleotide sequence ID" value="NZ_SSMQ01000099.1"/>
</dbReference>
<proteinExistence type="inferred from homology"/>
<evidence type="ECO:0000313" key="5">
    <source>
        <dbReference type="EMBL" id="TKC95222.1"/>
    </source>
</evidence>
<feature type="transmembrane region" description="Helical" evidence="2">
    <location>
        <begin position="666"/>
        <end position="696"/>
    </location>
</feature>
<dbReference type="EMBL" id="SSMQ01000099">
    <property type="protein sequence ID" value="TKC95222.1"/>
    <property type="molecule type" value="Genomic_DNA"/>
</dbReference>
<dbReference type="Pfam" id="PF19588">
    <property type="entry name" value="SxtJ"/>
    <property type="match status" value="1"/>
</dbReference>
<accession>A0A4U1IMH1</accession>
<feature type="domain" description="Carbamoyltransferase" evidence="3">
    <location>
        <begin position="4"/>
        <end position="343"/>
    </location>
</feature>
<gene>
    <name evidence="5" type="ORF">E8A74_47235</name>
</gene>
<sequence length="734" mass="80400">MSTRILGISAFYHDAAAALVIDGELVAAAQEERFSRLKNDEAFPRRAIAACLAEAGIGIEDLDHVAFYEKPLLKFDRILETHLSRAPFTFPQFRRALPTWLGRKLFLPRELARGLEGRFPRAFVFTEHHEAHAAAAFFPSPFDEAAILTVDGVGEWSTTTLGFGRNNRIELSHELRFPHSLGLLYSAFTQWAGFEVNTGEYMLMGLAPYGEPRYEALIRERMIDLKDDGSFRLDMRYFDWLGGVTMISPAFERLFGAPARAPGAPIEERHKDVAASIQRVTEDILLRLARTAAKKTGAKTLCLGGGCALNSVAVGRIQREGPFERVWVQPAAGDAGSAAGAALFVWHQLLDKPRVARAGDAQHASLLGPAHDAAAIHAALAGRGLHVHDLDEETLVGRVAEELSQGRVLGFFQGNMELGPRALGSRSILADPRVAGMKDTINHKIKFREGFRPFAPSVLREHAFQFFEVAPGEDLPYMTHVVPVRKDAAPALPAITHVDGSARIQTVDEARHGLYFRLLEAFHARTGCPVLLNTSFNVRGEPIVCTPEDALRCFARTDLDGLVIERSLLLRDEQSPAALAALASMGPPAPRPPRALDRFLRPEDANPSRRTRIHFGLLLLFLGVVAGAAVWRGTRDPKDLAAGALAGAALFAGTFVPGLGRAMYRAWMALGALLGAVSGPIVLGVVYLVVFAPIALVRALLGRDPLGLRFARAAESYLKDKRTPREPRHYFRLY</sequence>
<dbReference type="Gene3D" id="3.30.420.40">
    <property type="match status" value="2"/>
</dbReference>
<comment type="caution">
    <text evidence="5">The sequence shown here is derived from an EMBL/GenBank/DDBJ whole genome shotgun (WGS) entry which is preliminary data.</text>
</comment>
<evidence type="ECO:0000313" key="6">
    <source>
        <dbReference type="Proteomes" id="UP000309215"/>
    </source>
</evidence>
<protein>
    <recommendedName>
        <fullName evidence="7">Carbamoyltransferase</fullName>
    </recommendedName>
</protein>
<dbReference type="PANTHER" id="PTHR34847:SF1">
    <property type="entry name" value="NODULATION PROTEIN U"/>
    <property type="match status" value="1"/>
</dbReference>
<feature type="transmembrane region" description="Helical" evidence="2">
    <location>
        <begin position="613"/>
        <end position="631"/>
    </location>
</feature>
<keyword evidence="6" id="KW-1185">Reference proteome</keyword>
<feature type="domain" description="Carbamoyltransferase C-terminal" evidence="4">
    <location>
        <begin position="400"/>
        <end position="569"/>
    </location>
</feature>
<name>A0A4U1IMH1_9BACT</name>
<dbReference type="Proteomes" id="UP000309215">
    <property type="component" value="Unassembled WGS sequence"/>
</dbReference>
<dbReference type="Pfam" id="PF02543">
    <property type="entry name" value="Carbam_trans_N"/>
    <property type="match status" value="1"/>
</dbReference>
<dbReference type="InterPro" id="IPR051338">
    <property type="entry name" value="NodU/CmcH_Carbamoyltrnsfr"/>
</dbReference>
<dbReference type="CDD" id="cd24098">
    <property type="entry name" value="ASKHA_NBD_TobZ_N"/>
    <property type="match status" value="1"/>
</dbReference>
<evidence type="ECO:0008006" key="7">
    <source>
        <dbReference type="Google" id="ProtNLM"/>
    </source>
</evidence>
<dbReference type="InterPro" id="IPR031730">
    <property type="entry name" value="Carbam_trans_C"/>
</dbReference>
<keyword evidence="2" id="KW-1133">Transmembrane helix</keyword>
<dbReference type="SUPFAM" id="SSF53067">
    <property type="entry name" value="Actin-like ATPase domain"/>
    <property type="match status" value="1"/>
</dbReference>
<dbReference type="Gene3D" id="3.90.870.20">
    <property type="entry name" value="Carbamoyltransferase, C-terminal domain"/>
    <property type="match status" value="1"/>
</dbReference>
<keyword evidence="2" id="KW-0472">Membrane</keyword>
<dbReference type="GO" id="GO:0003824">
    <property type="term" value="F:catalytic activity"/>
    <property type="evidence" value="ECO:0007669"/>
    <property type="project" value="InterPro"/>
</dbReference>
<dbReference type="PANTHER" id="PTHR34847">
    <property type="entry name" value="NODULATION PROTEIN U"/>
    <property type="match status" value="1"/>
</dbReference>
<evidence type="ECO:0000256" key="1">
    <source>
        <dbReference type="ARBA" id="ARBA00006129"/>
    </source>
</evidence>
<dbReference type="Pfam" id="PF16861">
    <property type="entry name" value="Carbam_trans_C"/>
    <property type="match status" value="1"/>
</dbReference>
<keyword evidence="2" id="KW-0812">Transmembrane</keyword>